<dbReference type="Gene3D" id="3.30.420.40">
    <property type="match status" value="1"/>
</dbReference>
<dbReference type="GO" id="GO:0006798">
    <property type="term" value="P:polyphosphate catabolic process"/>
    <property type="evidence" value="ECO:0007669"/>
    <property type="project" value="TreeGrafter"/>
</dbReference>
<dbReference type="EMBL" id="MLJW01000370">
    <property type="protein sequence ID" value="OIQ88496.1"/>
    <property type="molecule type" value="Genomic_DNA"/>
</dbReference>
<evidence type="ECO:0000256" key="5">
    <source>
        <dbReference type="ARBA" id="ARBA00012451"/>
    </source>
</evidence>
<evidence type="ECO:0000256" key="2">
    <source>
        <dbReference type="ARBA" id="ARBA00004202"/>
    </source>
</evidence>
<keyword evidence="8 13" id="KW-0378">Hydrolase</keyword>
<feature type="domain" description="Ppx/GppA phosphatase N-terminal" evidence="11">
    <location>
        <begin position="55"/>
        <end position="323"/>
    </location>
</feature>
<organism evidence="13">
    <name type="scientific">mine drainage metagenome</name>
    <dbReference type="NCBI Taxonomy" id="410659"/>
    <lineage>
        <taxon>unclassified sequences</taxon>
        <taxon>metagenomes</taxon>
        <taxon>ecological metagenomes</taxon>
    </lineage>
</organism>
<evidence type="ECO:0000259" key="11">
    <source>
        <dbReference type="Pfam" id="PF02541"/>
    </source>
</evidence>
<evidence type="ECO:0000256" key="7">
    <source>
        <dbReference type="ARBA" id="ARBA00022475"/>
    </source>
</evidence>
<evidence type="ECO:0000256" key="6">
    <source>
        <dbReference type="ARBA" id="ARBA00020416"/>
    </source>
</evidence>
<dbReference type="Pfam" id="PF02541">
    <property type="entry name" value="Ppx-GppA"/>
    <property type="match status" value="1"/>
</dbReference>
<sequence length="513" mass="57173">MLQFLFNDIQCIFSGKSMRAREPYFNEIAAVDLGSNSFRLQMARVVDDQLVFHDSLRDMVRLGAGLGPDRMLDADALNRATDCLRRFGQRLRGLDPHAVRAVATNTFRVARNAPQLLEAAQAALGFPIEIIAGREEARMIFVGVSHGLPFTDKKRMVMDIGGGSTEFIIGQGLEPQDMDSLYMGCVSYSMKFFGDGRITEEGLARAEISARSEIQTIRRRYFSGVWHEAVGSSGTARALGEILRLNGWSDGTITREGLQKLRAALLKCGEIRKLQLAGLSEERAPSFPGGFAIMSAAFDELGIEKMTVAGGALREGVLYELLGRMHHHDTREATVARFKRRYHVDAQQAKRVQVLALQLLAQVQHKFSMEPAVVEQYLTWAARLHEIGISIAHSGYQKHSAYILENADMPGFSRMEQQMLGMLVRCQRRSLTKAGLPPVADDRCAMVMVLRLSVLMHRNRQDIALPPLKLGWHRNGFSLKLDAGWLAENQLTEAALKAEISYWKDAGISLVLE</sequence>
<dbReference type="InterPro" id="IPR022371">
    <property type="entry name" value="Exopolyphosphatase"/>
</dbReference>
<dbReference type="InterPro" id="IPR043129">
    <property type="entry name" value="ATPase_NBD"/>
</dbReference>
<dbReference type="PANTHER" id="PTHR30005:SF14">
    <property type="entry name" value="EXOPOLYPHOSPHATASE"/>
    <property type="match status" value="1"/>
</dbReference>
<comment type="subunit">
    <text evidence="4">Homodimer.</text>
</comment>
<evidence type="ECO:0000256" key="1">
    <source>
        <dbReference type="ARBA" id="ARBA00001946"/>
    </source>
</evidence>
<dbReference type="GO" id="GO:0005886">
    <property type="term" value="C:plasma membrane"/>
    <property type="evidence" value="ECO:0007669"/>
    <property type="project" value="UniProtKB-SubCell"/>
</dbReference>
<accession>A0A1J5QY27</accession>
<dbReference type="InterPro" id="IPR048950">
    <property type="entry name" value="Ppx_GppA_C"/>
</dbReference>
<proteinExistence type="inferred from homology"/>
<keyword evidence="9" id="KW-0472">Membrane</keyword>
<dbReference type="FunFam" id="3.30.420.40:FF:000023">
    <property type="entry name" value="Guanosine-5'-triphosphate,3'-diphosphate pyrophosphatase"/>
    <property type="match status" value="1"/>
</dbReference>
<dbReference type="InterPro" id="IPR003695">
    <property type="entry name" value="Ppx_GppA_N"/>
</dbReference>
<comment type="cofactor">
    <cofactor evidence="1">
        <name>Mg(2+)</name>
        <dbReference type="ChEBI" id="CHEBI:18420"/>
    </cofactor>
</comment>
<dbReference type="CDD" id="cd24053">
    <property type="entry name" value="ASKHA_NBD_EcPPX-GppA-like"/>
    <property type="match status" value="1"/>
</dbReference>
<evidence type="ECO:0000259" key="12">
    <source>
        <dbReference type="Pfam" id="PF21447"/>
    </source>
</evidence>
<dbReference type="Gene3D" id="3.30.420.150">
    <property type="entry name" value="Exopolyphosphatase. Domain 2"/>
    <property type="match status" value="1"/>
</dbReference>
<name>A0A1J5QY27_9ZZZZ</name>
<dbReference type="SUPFAM" id="SSF109604">
    <property type="entry name" value="HD-domain/PDEase-like"/>
    <property type="match status" value="1"/>
</dbReference>
<dbReference type="GO" id="GO:0004309">
    <property type="term" value="F:exopolyphosphatase activity"/>
    <property type="evidence" value="ECO:0007669"/>
    <property type="project" value="UniProtKB-EC"/>
</dbReference>
<dbReference type="Gene3D" id="1.10.3210.10">
    <property type="entry name" value="Hypothetical protein af1432"/>
    <property type="match status" value="1"/>
</dbReference>
<dbReference type="Pfam" id="PF21447">
    <property type="entry name" value="Ppx-GppA_III"/>
    <property type="match status" value="1"/>
</dbReference>
<comment type="caution">
    <text evidence="13">The sequence shown here is derived from an EMBL/GenBank/DDBJ whole genome shotgun (WGS) entry which is preliminary data.</text>
</comment>
<dbReference type="InterPro" id="IPR050273">
    <property type="entry name" value="GppA/Ppx_hydrolase"/>
</dbReference>
<keyword evidence="7" id="KW-1003">Cell membrane</keyword>
<dbReference type="NCBIfam" id="TIGR03706">
    <property type="entry name" value="exo_poly_only"/>
    <property type="match status" value="1"/>
</dbReference>
<evidence type="ECO:0000256" key="3">
    <source>
        <dbReference type="ARBA" id="ARBA00007125"/>
    </source>
</evidence>
<feature type="domain" description="Ppx/GppA phosphatase C-terminal" evidence="12">
    <location>
        <begin position="331"/>
        <end position="499"/>
    </location>
</feature>
<evidence type="ECO:0000256" key="10">
    <source>
        <dbReference type="ARBA" id="ARBA00047607"/>
    </source>
</evidence>
<reference evidence="13" key="1">
    <citation type="submission" date="2016-10" db="EMBL/GenBank/DDBJ databases">
        <title>Sequence of Gallionella enrichment culture.</title>
        <authorList>
            <person name="Poehlein A."/>
            <person name="Muehling M."/>
            <person name="Daniel R."/>
        </authorList>
    </citation>
    <scope>NUCLEOTIDE SEQUENCE</scope>
</reference>
<evidence type="ECO:0000256" key="4">
    <source>
        <dbReference type="ARBA" id="ARBA00011738"/>
    </source>
</evidence>
<dbReference type="AlphaFoldDB" id="A0A1J5QY27"/>
<evidence type="ECO:0000256" key="9">
    <source>
        <dbReference type="ARBA" id="ARBA00023136"/>
    </source>
</evidence>
<comment type="subcellular location">
    <subcellularLocation>
        <location evidence="2">Cell membrane</location>
        <topology evidence="2">Peripheral membrane protein</topology>
    </subcellularLocation>
</comment>
<dbReference type="FunFam" id="3.30.420.150:FF:000001">
    <property type="entry name" value="Guanosine-5'-triphosphate,3'-diphosphate pyrophosphatase"/>
    <property type="match status" value="1"/>
</dbReference>
<comment type="catalytic activity">
    <reaction evidence="10">
        <text>[phosphate](n) + H2O = [phosphate](n-1) + phosphate + H(+)</text>
        <dbReference type="Rhea" id="RHEA:21528"/>
        <dbReference type="Rhea" id="RHEA-COMP:9859"/>
        <dbReference type="Rhea" id="RHEA-COMP:14279"/>
        <dbReference type="ChEBI" id="CHEBI:15377"/>
        <dbReference type="ChEBI" id="CHEBI:15378"/>
        <dbReference type="ChEBI" id="CHEBI:16838"/>
        <dbReference type="ChEBI" id="CHEBI:43474"/>
        <dbReference type="EC" id="3.6.1.11"/>
    </reaction>
</comment>
<protein>
    <recommendedName>
        <fullName evidence="6">Exopolyphosphatase</fullName>
        <ecNumber evidence="5">3.6.1.11</ecNumber>
    </recommendedName>
</protein>
<dbReference type="PIRSF" id="PIRSF001267">
    <property type="entry name" value="Pyrophosphatase_GppA_Ppx"/>
    <property type="match status" value="1"/>
</dbReference>
<comment type="similarity">
    <text evidence="3">Belongs to the GppA/Ppx family.</text>
</comment>
<dbReference type="SUPFAM" id="SSF53067">
    <property type="entry name" value="Actin-like ATPase domain"/>
    <property type="match status" value="2"/>
</dbReference>
<dbReference type="PANTHER" id="PTHR30005">
    <property type="entry name" value="EXOPOLYPHOSPHATASE"/>
    <property type="match status" value="1"/>
</dbReference>
<evidence type="ECO:0000256" key="8">
    <source>
        <dbReference type="ARBA" id="ARBA00022801"/>
    </source>
</evidence>
<dbReference type="InterPro" id="IPR030673">
    <property type="entry name" value="PyroPPase_GppA_Ppx"/>
</dbReference>
<evidence type="ECO:0000313" key="13">
    <source>
        <dbReference type="EMBL" id="OIQ88496.1"/>
    </source>
</evidence>
<dbReference type="EC" id="3.6.1.11" evidence="5"/>
<gene>
    <name evidence="13" type="primary">ppx_9</name>
    <name evidence="13" type="ORF">GALL_296300</name>
</gene>